<evidence type="ECO:0000313" key="3">
    <source>
        <dbReference type="EMBL" id="KHJ96626.1"/>
    </source>
</evidence>
<dbReference type="Pfam" id="PF12057">
    <property type="entry name" value="BAG6"/>
    <property type="match status" value="1"/>
</dbReference>
<feature type="region of interest" description="Disordered" evidence="1">
    <location>
        <begin position="399"/>
        <end position="422"/>
    </location>
</feature>
<evidence type="ECO:0000256" key="1">
    <source>
        <dbReference type="SAM" id="MobiDB-lite"/>
    </source>
</evidence>
<gene>
    <name evidence="3" type="ORF">OESDEN_03412</name>
</gene>
<dbReference type="EMBL" id="KN549621">
    <property type="protein sequence ID" value="KHJ96626.1"/>
    <property type="molecule type" value="Genomic_DNA"/>
</dbReference>
<feature type="domain" description="Large proline-rich protein BAG6" evidence="2">
    <location>
        <begin position="191"/>
        <end position="275"/>
    </location>
</feature>
<dbReference type="Proteomes" id="UP000053660">
    <property type="component" value="Unassembled WGS sequence"/>
</dbReference>
<dbReference type="OrthoDB" id="5845371at2759"/>
<sequence>MFGQQTNERERVTYMIPFERSGLLEENSRIEELVRSAIDRISYITDDQRGRFNIHWDSDHTLHIALPAQRDAHVASPALERVALIQTIFEQIAHFHSVTEASGGMAERIDAFLEGSHVYDRENTAVMNDELRSIAAELDREVISRSRLIDPVGSEIAGEDETDEHEARFQRVEESEGSPGYVMRHAIAPDLVDILRRLQTEHETLRPHLLRFERILGSRILYNIDDAEHTDTDYRANFFTVYMEHLQRVIHRFSHAWHLASDLGVYLHTPLPRRLLPNYHQFRLLPPTEGQVILEFHAPQGSGPSQATTNEPTSRFLDVPPPAFFGGVDVAELTSQEVRIMGLNPTVRRMQQMGIAVPLSFPNVGHVQVPSGGPPSGAPRMLTQRRVIPFQRNGPVQLAMRQPPGLSSTASSGPQAEGRAANSQIVQTRQTLNIFIFSVPSPAPSTVEGALLDALEHAVPAAESGNPYERIMRTLLQLASDPSIQLMNVFRSPLVQQVSMFWYVQCWDVKRKFV</sequence>
<organism evidence="3 4">
    <name type="scientific">Oesophagostomum dentatum</name>
    <name type="common">Nodular worm</name>
    <dbReference type="NCBI Taxonomy" id="61180"/>
    <lineage>
        <taxon>Eukaryota</taxon>
        <taxon>Metazoa</taxon>
        <taxon>Ecdysozoa</taxon>
        <taxon>Nematoda</taxon>
        <taxon>Chromadorea</taxon>
        <taxon>Rhabditida</taxon>
        <taxon>Rhabditina</taxon>
        <taxon>Rhabditomorpha</taxon>
        <taxon>Strongyloidea</taxon>
        <taxon>Strongylidae</taxon>
        <taxon>Oesophagostomum</taxon>
    </lineage>
</organism>
<protein>
    <recommendedName>
        <fullName evidence="2">Large proline-rich protein BAG6 domain-containing protein</fullName>
    </recommendedName>
</protein>
<evidence type="ECO:0000259" key="2">
    <source>
        <dbReference type="Pfam" id="PF12057"/>
    </source>
</evidence>
<feature type="compositionally biased region" description="Polar residues" evidence="1">
    <location>
        <begin position="405"/>
        <end position="414"/>
    </location>
</feature>
<proteinExistence type="predicted"/>
<dbReference type="InterPro" id="IPR021925">
    <property type="entry name" value="BAG6"/>
</dbReference>
<dbReference type="AlphaFoldDB" id="A0A0B1TKP3"/>
<evidence type="ECO:0000313" key="4">
    <source>
        <dbReference type="Proteomes" id="UP000053660"/>
    </source>
</evidence>
<accession>A0A0B1TKP3</accession>
<name>A0A0B1TKP3_OESDE</name>
<keyword evidence="4" id="KW-1185">Reference proteome</keyword>
<reference evidence="3 4" key="1">
    <citation type="submission" date="2014-03" db="EMBL/GenBank/DDBJ databases">
        <title>Draft genome of the hookworm Oesophagostomum dentatum.</title>
        <authorList>
            <person name="Mitreva M."/>
        </authorList>
    </citation>
    <scope>NUCLEOTIDE SEQUENCE [LARGE SCALE GENOMIC DNA]</scope>
    <source>
        <strain evidence="3 4">OD-Hann</strain>
    </source>
</reference>